<reference evidence="1" key="1">
    <citation type="submission" date="2021-06" db="EMBL/GenBank/DDBJ databases">
        <authorList>
            <person name="Kallberg Y."/>
            <person name="Tangrot J."/>
            <person name="Rosling A."/>
        </authorList>
    </citation>
    <scope>NUCLEOTIDE SEQUENCE</scope>
    <source>
        <strain evidence="1">MA453B</strain>
    </source>
</reference>
<dbReference type="AlphaFoldDB" id="A0A9N9JCA0"/>
<name>A0A9N9JCA0_9GLOM</name>
<proteinExistence type="predicted"/>
<accession>A0A9N9JCA0</accession>
<feature type="non-terminal residue" evidence="1">
    <location>
        <position position="246"/>
    </location>
</feature>
<comment type="caution">
    <text evidence="1">The sequence shown here is derived from an EMBL/GenBank/DDBJ whole genome shotgun (WGS) entry which is preliminary data.</text>
</comment>
<evidence type="ECO:0000313" key="2">
    <source>
        <dbReference type="Proteomes" id="UP000789405"/>
    </source>
</evidence>
<keyword evidence="2" id="KW-1185">Reference proteome</keyword>
<gene>
    <name evidence="1" type="ORF">DERYTH_LOCUS19115</name>
</gene>
<dbReference type="EMBL" id="CAJVPY010020405">
    <property type="protein sequence ID" value="CAG8775437.1"/>
    <property type="molecule type" value="Genomic_DNA"/>
</dbReference>
<organism evidence="1 2">
    <name type="scientific">Dentiscutata erythropus</name>
    <dbReference type="NCBI Taxonomy" id="1348616"/>
    <lineage>
        <taxon>Eukaryota</taxon>
        <taxon>Fungi</taxon>
        <taxon>Fungi incertae sedis</taxon>
        <taxon>Mucoromycota</taxon>
        <taxon>Glomeromycotina</taxon>
        <taxon>Glomeromycetes</taxon>
        <taxon>Diversisporales</taxon>
        <taxon>Gigasporaceae</taxon>
        <taxon>Dentiscutata</taxon>
    </lineage>
</organism>
<sequence>TYFHSAFNNLRIRQSTFYLENFIHNMALQTLWNRNHALIVDSSKAHSNKFKVEYIGSGKGDSDSATIRTNQPIPSQQDFYFEAKKKNKEVPKKDIIEEALAAARKEEEEFTSSVKEGDNFKEIFDMENFDVLPFLAANKESIKTVCTSLLENNESLTIVKEWARNTTKNFEKLTRTSGVDKRAFSNILTLLNKFLNEESCEINKKNEILEHILELVMFETDKSAANVDRKNEKSWKRLLWKFWLNI</sequence>
<evidence type="ECO:0000313" key="1">
    <source>
        <dbReference type="EMBL" id="CAG8775437.1"/>
    </source>
</evidence>
<dbReference type="Proteomes" id="UP000789405">
    <property type="component" value="Unassembled WGS sequence"/>
</dbReference>
<protein>
    <submittedName>
        <fullName evidence="1">17345_t:CDS:1</fullName>
    </submittedName>
</protein>